<accession>A0A2V5IN00</accession>
<keyword evidence="3" id="KW-1185">Reference proteome</keyword>
<reference evidence="2 3" key="1">
    <citation type="submission" date="2018-05" db="EMBL/GenBank/DDBJ databases">
        <title>Genetic diversity of glacier-inhabiting Cryobacterium bacteria in China and description of Cryobacterium mengkeensis sp. nov. and Arthrobacter glacialis sp. nov.</title>
        <authorList>
            <person name="Liu Q."/>
            <person name="Xin Y.-H."/>
        </authorList>
    </citation>
    <scope>NUCLEOTIDE SEQUENCE [LARGE SCALE GENOMIC DNA]</scope>
    <source>
        <strain evidence="2 3">B7</strain>
    </source>
</reference>
<dbReference type="EMBL" id="QJVC01000014">
    <property type="protein sequence ID" value="PYI37945.1"/>
    <property type="molecule type" value="Genomic_DNA"/>
</dbReference>
<organism evidence="2 3">
    <name type="scientific">Arthrobacter psychrolactophilus</name>
    <dbReference type="NCBI Taxonomy" id="92442"/>
    <lineage>
        <taxon>Bacteria</taxon>
        <taxon>Bacillati</taxon>
        <taxon>Actinomycetota</taxon>
        <taxon>Actinomycetes</taxon>
        <taxon>Micrococcales</taxon>
        <taxon>Micrococcaceae</taxon>
        <taxon>Arthrobacter</taxon>
    </lineage>
</organism>
<evidence type="ECO:0000259" key="1">
    <source>
        <dbReference type="SMART" id="SM00909"/>
    </source>
</evidence>
<evidence type="ECO:0000313" key="3">
    <source>
        <dbReference type="Proteomes" id="UP000247980"/>
    </source>
</evidence>
<dbReference type="OrthoDB" id="4843507at2"/>
<dbReference type="RefSeq" id="WP_110485729.1">
    <property type="nucleotide sequence ID" value="NZ_QJVC01000014.1"/>
</dbReference>
<gene>
    <name evidence="2" type="ORF">CVS30_12820</name>
</gene>
<dbReference type="Proteomes" id="UP000247980">
    <property type="component" value="Unassembled WGS sequence"/>
</dbReference>
<feature type="domain" description="GerMN" evidence="1">
    <location>
        <begin position="114"/>
        <end position="211"/>
    </location>
</feature>
<dbReference type="InterPro" id="IPR018911">
    <property type="entry name" value="Gmad2_Ig-like_dom"/>
</dbReference>
<dbReference type="Pfam" id="PF10646">
    <property type="entry name" value="Germane"/>
    <property type="match status" value="1"/>
</dbReference>
<proteinExistence type="predicted"/>
<dbReference type="SMART" id="SM00909">
    <property type="entry name" value="Germane"/>
    <property type="match status" value="1"/>
</dbReference>
<evidence type="ECO:0000313" key="2">
    <source>
        <dbReference type="EMBL" id="PYI37945.1"/>
    </source>
</evidence>
<dbReference type="Pfam" id="PF10648">
    <property type="entry name" value="Gmad2"/>
    <property type="match status" value="1"/>
</dbReference>
<name>A0A2V5IN00_9MICC</name>
<dbReference type="AlphaFoldDB" id="A0A2V5IN00"/>
<dbReference type="InterPro" id="IPR019606">
    <property type="entry name" value="GerMN"/>
</dbReference>
<sequence length="334" mass="35328">MFAAPTAPRRHGAAADASLRQKRVLTRMRVVDKFAILTLSLSLALIGCTSQGLNQSTTSMPTSNTVMTSGLVTSAPLETATSSQTLPVYWLGSSNDDVFLYREFVPARSSDDPIVAALRVIMGGKPLDPDYFSIWNNPSRLGASISAKNVITIDMSADAFSNKVDKGIAERSISQLVYTATAAAAMAGLVDTSTSIQVSILVDGHTGYNAFGQLTLEKPLTRAAQFVAPVWIIDPANGSHFNTLPLKVAGQAISPTGTLVWSLSHVVGDKVGEHYLSGTVTIEQGPNELGEFSFTLVPPPGSYELSVYVEDPAAPGKKLGLDTKIVSISEPSAK</sequence>
<protein>
    <recommendedName>
        <fullName evidence="1">GerMN domain-containing protein</fullName>
    </recommendedName>
</protein>
<comment type="caution">
    <text evidence="2">The sequence shown here is derived from an EMBL/GenBank/DDBJ whole genome shotgun (WGS) entry which is preliminary data.</text>
</comment>